<comment type="caution">
    <text evidence="1">The sequence shown here is derived from an EMBL/GenBank/DDBJ whole genome shotgun (WGS) entry which is preliminary data.</text>
</comment>
<proteinExistence type="predicted"/>
<name>A0A1J4J8C5_9EUKA</name>
<gene>
    <name evidence="1" type="ORF">TRFO_10527</name>
</gene>
<dbReference type="OrthoDB" id="10525648at2759"/>
<dbReference type="EMBL" id="MLAK01001248">
    <property type="protein sequence ID" value="OHS95392.1"/>
    <property type="molecule type" value="Genomic_DNA"/>
</dbReference>
<dbReference type="InterPro" id="IPR042277">
    <property type="entry name" value="IST1-like"/>
</dbReference>
<dbReference type="GeneID" id="94830217"/>
<sequence length="257" mass="29501">MAEAKAKTALSILISTIRPILQKVQNTNAQVKNTMQRNIASQNFQAAFDNLNTFCCKYEQERATGFLLECTKTVQSHISEILAGNSCPGEYDLSVTILCYSRKFLHIPQLLTIVDDVFTKKWGKATIEAMTYSEKVPDMMNHLSPRDSFTLEELHMFVHRFEGEMKMDFTWFYNYFPVTNTNLPDSVSHVKVLGRKVSMNTVEPPKPPPKEISRNASKTLPPLIPFTNESYVNMVKFVDKSLQGWNTWRFVVDDQKK</sequence>
<protein>
    <submittedName>
        <fullName evidence="1">Uncharacterized protein</fullName>
    </submittedName>
</protein>
<dbReference type="VEuPathDB" id="TrichDB:TRFO_10527"/>
<dbReference type="RefSeq" id="XP_068348529.1">
    <property type="nucleotide sequence ID" value="XM_068495513.1"/>
</dbReference>
<dbReference type="Proteomes" id="UP000179807">
    <property type="component" value="Unassembled WGS sequence"/>
</dbReference>
<organism evidence="1 2">
    <name type="scientific">Tritrichomonas foetus</name>
    <dbReference type="NCBI Taxonomy" id="1144522"/>
    <lineage>
        <taxon>Eukaryota</taxon>
        <taxon>Metamonada</taxon>
        <taxon>Parabasalia</taxon>
        <taxon>Tritrichomonadida</taxon>
        <taxon>Tritrichomonadidae</taxon>
        <taxon>Tritrichomonas</taxon>
    </lineage>
</organism>
<reference evidence="1" key="1">
    <citation type="submission" date="2016-10" db="EMBL/GenBank/DDBJ databases">
        <authorList>
            <person name="Benchimol M."/>
            <person name="Almeida L.G."/>
            <person name="Vasconcelos A.T."/>
            <person name="Perreira-Neves A."/>
            <person name="Rosa I.A."/>
            <person name="Tasca T."/>
            <person name="Bogo M.R."/>
            <person name="de Souza W."/>
        </authorList>
    </citation>
    <scope>NUCLEOTIDE SEQUENCE [LARGE SCALE GENOMIC DNA]</scope>
    <source>
        <strain evidence="1">K</strain>
    </source>
</reference>
<evidence type="ECO:0000313" key="1">
    <source>
        <dbReference type="EMBL" id="OHS95392.1"/>
    </source>
</evidence>
<keyword evidence="2" id="KW-1185">Reference proteome</keyword>
<dbReference type="Gene3D" id="1.20.1260.60">
    <property type="entry name" value="Vacuolar protein sorting-associated protein Ist1"/>
    <property type="match status" value="1"/>
</dbReference>
<dbReference type="AlphaFoldDB" id="A0A1J4J8C5"/>
<accession>A0A1J4J8C5</accession>
<evidence type="ECO:0000313" key="2">
    <source>
        <dbReference type="Proteomes" id="UP000179807"/>
    </source>
</evidence>